<comment type="caution">
    <text evidence="1">The sequence shown here is derived from an EMBL/GenBank/DDBJ whole genome shotgun (WGS) entry which is preliminary data.</text>
</comment>
<keyword evidence="2" id="KW-1185">Reference proteome</keyword>
<accession>A0ABX0YHR6</accession>
<proteinExistence type="predicted"/>
<reference evidence="1 2" key="1">
    <citation type="submission" date="2020-03" db="EMBL/GenBank/DDBJ databases">
        <authorList>
            <person name="Wang L."/>
            <person name="He N."/>
            <person name="Li Y."/>
            <person name="Fang Y."/>
            <person name="Zhang F."/>
        </authorList>
    </citation>
    <scope>NUCLEOTIDE SEQUENCE [LARGE SCALE GENOMIC DNA]</scope>
    <source>
        <strain evidence="2">hsmgli-8</strain>
    </source>
</reference>
<dbReference type="Proteomes" id="UP000746535">
    <property type="component" value="Unassembled WGS sequence"/>
</dbReference>
<name>A0ABX0YHR6_9PSED</name>
<organism evidence="1 2">
    <name type="scientific">Pseudomonas quercus</name>
    <dbReference type="NCBI Taxonomy" id="2722792"/>
    <lineage>
        <taxon>Bacteria</taxon>
        <taxon>Pseudomonadati</taxon>
        <taxon>Pseudomonadota</taxon>
        <taxon>Gammaproteobacteria</taxon>
        <taxon>Pseudomonadales</taxon>
        <taxon>Pseudomonadaceae</taxon>
        <taxon>Pseudomonas</taxon>
    </lineage>
</organism>
<evidence type="ECO:0000313" key="1">
    <source>
        <dbReference type="EMBL" id="NJP01538.1"/>
    </source>
</evidence>
<gene>
    <name evidence="1" type="ORF">HBH25_11805</name>
</gene>
<dbReference type="RefSeq" id="WP_168084098.1">
    <property type="nucleotide sequence ID" value="NZ_JAAVJI010000005.1"/>
</dbReference>
<sequence length="187" mass="20889">MPTHRQQSFLATLWRDHYPVHTLDALEGKPVWVHRIGTALPPGSSLASTVRNDSAMLGCHPGVTGAAMVFYFRHKPGGYRLYAREPGRHFGKGVYLDKSGYLGLQPTHRYDPTPFGLYSLTGAPLSLQELEGDTHTLTLACKGAPIALARRANNRYHYLATTNSPTQPWRLRILERQVPWVSTPDET</sequence>
<dbReference type="EMBL" id="JAAVJI010000005">
    <property type="protein sequence ID" value="NJP01538.1"/>
    <property type="molecule type" value="Genomic_DNA"/>
</dbReference>
<evidence type="ECO:0000313" key="2">
    <source>
        <dbReference type="Proteomes" id="UP000746535"/>
    </source>
</evidence>
<protein>
    <submittedName>
        <fullName evidence="1">Uncharacterized protein</fullName>
    </submittedName>
</protein>